<dbReference type="EMBL" id="CP053452">
    <property type="protein sequence ID" value="QJW93790.1"/>
    <property type="molecule type" value="Genomic_DNA"/>
</dbReference>
<keyword evidence="2" id="KW-1185">Reference proteome</keyword>
<dbReference type="AlphaFoldDB" id="A0A6M5YKC6"/>
<evidence type="ECO:0000313" key="1">
    <source>
        <dbReference type="EMBL" id="QJW93790.1"/>
    </source>
</evidence>
<organism evidence="1 2">
    <name type="scientific">Frigoriglobus tundricola</name>
    <dbReference type="NCBI Taxonomy" id="2774151"/>
    <lineage>
        <taxon>Bacteria</taxon>
        <taxon>Pseudomonadati</taxon>
        <taxon>Planctomycetota</taxon>
        <taxon>Planctomycetia</taxon>
        <taxon>Gemmatales</taxon>
        <taxon>Gemmataceae</taxon>
        <taxon>Frigoriglobus</taxon>
    </lineage>
</organism>
<proteinExistence type="predicted"/>
<dbReference type="KEGG" id="ftj:FTUN_1301"/>
<reference evidence="2" key="1">
    <citation type="submission" date="2020-05" db="EMBL/GenBank/DDBJ databases">
        <title>Frigoriglobus tundricola gen. nov., sp. nov., a psychrotolerant cellulolytic planctomycete of the family Gemmataceae with two divergent copies of 16S rRNA gene.</title>
        <authorList>
            <person name="Kulichevskaya I.S."/>
            <person name="Ivanova A.A."/>
            <person name="Naumoff D.G."/>
            <person name="Beletsky A.V."/>
            <person name="Rijpstra W.I.C."/>
            <person name="Sinninghe Damste J.S."/>
            <person name="Mardanov A.V."/>
            <person name="Ravin N.V."/>
            <person name="Dedysh S.N."/>
        </authorList>
    </citation>
    <scope>NUCLEOTIDE SEQUENCE [LARGE SCALE GENOMIC DNA]</scope>
    <source>
        <strain evidence="2">PL17</strain>
    </source>
</reference>
<name>A0A6M5YKC6_9BACT</name>
<dbReference type="Proteomes" id="UP000503447">
    <property type="component" value="Chromosome"/>
</dbReference>
<evidence type="ECO:0000313" key="2">
    <source>
        <dbReference type="Proteomes" id="UP000503447"/>
    </source>
</evidence>
<protein>
    <submittedName>
        <fullName evidence="1">Uncharacterized protein</fullName>
    </submittedName>
</protein>
<accession>A0A6M5YKC6</accession>
<gene>
    <name evidence="1" type="ORF">FTUN_1301</name>
</gene>
<sequence>MVVQCDYLGPELQRLAGGASASSCHCTRPPHPKTSNLALHRIRPLSLFPVAHRFRLPHTGVAAGPVSLYVRRGRPTTGGG</sequence>